<feature type="domain" description="Glycosyltransferase 2-like" evidence="1">
    <location>
        <begin position="1"/>
        <end position="109"/>
    </location>
</feature>
<keyword evidence="2" id="KW-0808">Transferase</keyword>
<evidence type="ECO:0000313" key="3">
    <source>
        <dbReference type="Proteomes" id="UP001336250"/>
    </source>
</evidence>
<dbReference type="PANTHER" id="PTHR43685">
    <property type="entry name" value="GLYCOSYLTRANSFERASE"/>
    <property type="match status" value="1"/>
</dbReference>
<accession>A0AAW9QA51</accession>
<dbReference type="InterPro" id="IPR050834">
    <property type="entry name" value="Glycosyltransf_2"/>
</dbReference>
<dbReference type="InterPro" id="IPR001173">
    <property type="entry name" value="Glyco_trans_2-like"/>
</dbReference>
<dbReference type="SUPFAM" id="SSF53448">
    <property type="entry name" value="Nucleotide-diphospho-sugar transferases"/>
    <property type="match status" value="1"/>
</dbReference>
<keyword evidence="2" id="KW-0328">Glycosyltransferase</keyword>
<protein>
    <submittedName>
        <fullName evidence="2">Glycosyltransferase</fullName>
        <ecNumber evidence="2">2.4.-.-</ecNumber>
    </submittedName>
</protein>
<dbReference type="EMBL" id="JAZIBG010000049">
    <property type="protein sequence ID" value="MEF7616858.1"/>
    <property type="molecule type" value="Genomic_DNA"/>
</dbReference>
<keyword evidence="3" id="KW-1185">Reference proteome</keyword>
<dbReference type="InterPro" id="IPR029044">
    <property type="entry name" value="Nucleotide-diphossugar_trans"/>
</dbReference>
<evidence type="ECO:0000259" key="1">
    <source>
        <dbReference type="Pfam" id="PF00535"/>
    </source>
</evidence>
<evidence type="ECO:0000313" key="2">
    <source>
        <dbReference type="EMBL" id="MEF7616858.1"/>
    </source>
</evidence>
<proteinExistence type="predicted"/>
<sequence length="305" mass="33798">MATHNGAGTLPRVLDAYTQLRYPAVPWKIVVVDNASTDGTSAILAAYAGRLPIESIYTPRRGKNIALNLGVAHCQGDLVVFTDDDAVPQADWLSKLFEVVISRPEFDIFGGGIDPLWPDGQCPPWISRLVNLGATFAVTPVDLGEGPVPAAQVWGPNMAVRRRVFDEGHRFDESVGPSSGQYVMGSEVEFTTRLERAGYRAWFAAAARVGHIIRSHQLQPAWIIQRGYRLGRHMFHQESSQAMGNGVPRLRGAPRWMYGKLVKQAAQAFIGRVKGDFDQRFLADWEISFLRGYLYEAARHAKSAH</sequence>
<dbReference type="RefSeq" id="WP_332292456.1">
    <property type="nucleotide sequence ID" value="NZ_JAZIBG010000049.1"/>
</dbReference>
<dbReference type="EC" id="2.4.-.-" evidence="2"/>
<comment type="caution">
    <text evidence="2">The sequence shown here is derived from an EMBL/GenBank/DDBJ whole genome shotgun (WGS) entry which is preliminary data.</text>
</comment>
<dbReference type="Proteomes" id="UP001336250">
    <property type="component" value="Unassembled WGS sequence"/>
</dbReference>
<gene>
    <name evidence="2" type="ORF">V4F39_23290</name>
</gene>
<dbReference type="AlphaFoldDB" id="A0AAW9QA51"/>
<reference evidence="2 3" key="1">
    <citation type="submission" date="2024-02" db="EMBL/GenBank/DDBJ databases">
        <title>Genome sequence of Aquincola sp. MAHUQ-54.</title>
        <authorList>
            <person name="Huq M.A."/>
        </authorList>
    </citation>
    <scope>NUCLEOTIDE SEQUENCE [LARGE SCALE GENOMIC DNA]</scope>
    <source>
        <strain evidence="2 3">MAHUQ-54</strain>
    </source>
</reference>
<dbReference type="PANTHER" id="PTHR43685:SF2">
    <property type="entry name" value="GLYCOSYLTRANSFERASE 2-LIKE DOMAIN-CONTAINING PROTEIN"/>
    <property type="match status" value="1"/>
</dbReference>
<name>A0AAW9QA51_9BURK</name>
<organism evidence="2 3">
    <name type="scientific">Aquincola agrisoli</name>
    <dbReference type="NCBI Taxonomy" id="3119538"/>
    <lineage>
        <taxon>Bacteria</taxon>
        <taxon>Pseudomonadati</taxon>
        <taxon>Pseudomonadota</taxon>
        <taxon>Betaproteobacteria</taxon>
        <taxon>Burkholderiales</taxon>
        <taxon>Sphaerotilaceae</taxon>
        <taxon>Aquincola</taxon>
    </lineage>
</organism>
<dbReference type="Gene3D" id="3.90.550.10">
    <property type="entry name" value="Spore Coat Polysaccharide Biosynthesis Protein SpsA, Chain A"/>
    <property type="match status" value="1"/>
</dbReference>
<dbReference type="GO" id="GO:0016757">
    <property type="term" value="F:glycosyltransferase activity"/>
    <property type="evidence" value="ECO:0007669"/>
    <property type="project" value="UniProtKB-KW"/>
</dbReference>
<dbReference type="Pfam" id="PF00535">
    <property type="entry name" value="Glycos_transf_2"/>
    <property type="match status" value="1"/>
</dbReference>